<feature type="domain" description="Deltamethrin resistance protein prag01" evidence="3">
    <location>
        <begin position="53"/>
        <end position="104"/>
    </location>
</feature>
<accession>A0AAN9TW96</accession>
<evidence type="ECO:0000313" key="5">
    <source>
        <dbReference type="Proteomes" id="UP001367676"/>
    </source>
</evidence>
<evidence type="ECO:0000256" key="1">
    <source>
        <dbReference type="SAM" id="MobiDB-lite"/>
    </source>
</evidence>
<gene>
    <name evidence="4" type="ORF">V9T40_007376</name>
</gene>
<feature type="compositionally biased region" description="Acidic residues" evidence="1">
    <location>
        <begin position="120"/>
        <end position="130"/>
    </location>
</feature>
<feature type="region of interest" description="Disordered" evidence="1">
    <location>
        <begin position="110"/>
        <end position="130"/>
    </location>
</feature>
<dbReference type="Pfam" id="PF16020">
    <property type="entry name" value="Deltameth_res"/>
    <property type="match status" value="1"/>
</dbReference>
<dbReference type="PANTHER" id="PTHR22133:SF2">
    <property type="entry name" value="AT01821P-RELATED"/>
    <property type="match status" value="1"/>
</dbReference>
<keyword evidence="2" id="KW-1133">Transmembrane helix</keyword>
<comment type="caution">
    <text evidence="4">The sequence shown here is derived from an EMBL/GenBank/DDBJ whole genome shotgun (WGS) entry which is preliminary data.</text>
</comment>
<evidence type="ECO:0000256" key="2">
    <source>
        <dbReference type="SAM" id="Phobius"/>
    </source>
</evidence>
<feature type="transmembrane region" description="Helical" evidence="2">
    <location>
        <begin position="73"/>
        <end position="92"/>
    </location>
</feature>
<dbReference type="PANTHER" id="PTHR22133">
    <property type="entry name" value="AT01821P-RELATED"/>
    <property type="match status" value="1"/>
</dbReference>
<sequence>MSLQVYRSLCSRSRVLQTGIRSIVVRLAHHDTSIKPINEPPNEHLPFRPAILDDLPVPEGDWLEDYKKRNRRYWMHFFMGLTALSSTIYFMYEYEPIFFNARIPDMPPKEERIKSFWQPSDDDDDDDDDE</sequence>
<keyword evidence="2" id="KW-0812">Transmembrane</keyword>
<organism evidence="4 5">
    <name type="scientific">Parthenolecanium corni</name>
    <dbReference type="NCBI Taxonomy" id="536013"/>
    <lineage>
        <taxon>Eukaryota</taxon>
        <taxon>Metazoa</taxon>
        <taxon>Ecdysozoa</taxon>
        <taxon>Arthropoda</taxon>
        <taxon>Hexapoda</taxon>
        <taxon>Insecta</taxon>
        <taxon>Pterygota</taxon>
        <taxon>Neoptera</taxon>
        <taxon>Paraneoptera</taxon>
        <taxon>Hemiptera</taxon>
        <taxon>Sternorrhyncha</taxon>
        <taxon>Coccoidea</taxon>
        <taxon>Coccidae</taxon>
        <taxon>Parthenolecanium</taxon>
    </lineage>
</organism>
<evidence type="ECO:0000313" key="4">
    <source>
        <dbReference type="EMBL" id="KAK7605518.1"/>
    </source>
</evidence>
<evidence type="ECO:0000259" key="3">
    <source>
        <dbReference type="Pfam" id="PF16020"/>
    </source>
</evidence>
<dbReference type="InterPro" id="IPR031973">
    <property type="entry name" value="Deltameth_res_prag01"/>
</dbReference>
<proteinExistence type="predicted"/>
<dbReference type="Proteomes" id="UP001367676">
    <property type="component" value="Unassembled WGS sequence"/>
</dbReference>
<keyword evidence="5" id="KW-1185">Reference proteome</keyword>
<name>A0AAN9TW96_9HEMI</name>
<protein>
    <recommendedName>
        <fullName evidence="3">Deltamethrin resistance protein prag01 domain-containing protein</fullName>
    </recommendedName>
</protein>
<reference evidence="4 5" key="1">
    <citation type="submission" date="2024-03" db="EMBL/GenBank/DDBJ databases">
        <title>Adaptation during the transition from Ophiocordyceps entomopathogen to insect associate is accompanied by gene loss and intensified selection.</title>
        <authorList>
            <person name="Ward C.M."/>
            <person name="Onetto C.A."/>
            <person name="Borneman A.R."/>
        </authorList>
    </citation>
    <scope>NUCLEOTIDE SEQUENCE [LARGE SCALE GENOMIC DNA]</scope>
    <source>
        <strain evidence="4">AWRI1</strain>
        <tissue evidence="4">Single Adult Female</tissue>
    </source>
</reference>
<dbReference type="EMBL" id="JBBCAQ010000002">
    <property type="protein sequence ID" value="KAK7605518.1"/>
    <property type="molecule type" value="Genomic_DNA"/>
</dbReference>
<dbReference type="AlphaFoldDB" id="A0AAN9TW96"/>
<keyword evidence="2" id="KW-0472">Membrane</keyword>